<sequence length="812" mass="93465">MILESVEHGPLIWPTIEENRGDQNKKYDELFAAKKIQADCDMKATNIIPQGIPSDIYSLVNHHKVSKYLWERIQLLMQVNTKFLNSHPPEWSKFVTDAKLIKDLHTTNFDQFHAYLKQHELYVNKVRLLRERNQDPLEFMTEDLDTYDSDCDDISNAKAVLMAILSNYGSDVISEVPHSETYLNDMENQSVLAMQDFEQPPAVDFTNNEIHSDSNIIPDLLRMSDPTSKPSDALPVKIEAPKELPKISLVNESLKNFKFHLAKFDNVVKIRTTPNAPTVAQLEDKDSSICKLKDIIKSLREKFKEENVNYNYGEFEIKNVELENSVAKLSLENKRLCNEINHVKQVLKEQFDSIKKTRVCTKEQRDSLIDNLNLKSAKNEDLKAQIQDKVFVITSLKNDLQRIKGKEIVDIAAQKPSANTIVPGMFKLDLEPLAPRSKPTDNKKNDRFLRKTSRNMKNKVEAQPRNVNKKNCVVEPIRNVDVKQSQLNANPEPICATCKKYMFDGVHDMCILDFVKNVKSRAKSAKKHKKQNIWKHTGHVFTEVGFKWKTNRLWMFETHDKEALSAYEISPKTPLFHDDPLNESPYEDLTSQISSLNVLQIHTPFEHLGRWIKDHPIANVIRDPSRSVSKRKQLKTDTMWCYFDAFLTSVELKNFKQAITEPSWIDAIQEEIHEFERLEGLLKNKTGLVAQGCRQEEGIDFEESFALVARIEAIRIFVAYSAYKNMMIFQMDVKMAFLNGELKEEAKPTEKHLNAVKWIFRYLKGTTNMGLSYSKDTGVSLTAYANADHAGFQDTRRCTSGSAQFLGDKLVR</sequence>
<dbReference type="PANTHER" id="PTHR11439:SF509">
    <property type="entry name" value="RNA-DIRECTED DNA POLYMERASE"/>
    <property type="match status" value="1"/>
</dbReference>
<dbReference type="InterPro" id="IPR013103">
    <property type="entry name" value="RVT_2"/>
</dbReference>
<evidence type="ECO:0000313" key="2">
    <source>
        <dbReference type="EMBL" id="GEU58668.1"/>
    </source>
</evidence>
<protein>
    <recommendedName>
        <fullName evidence="1">Reverse transcriptase Ty1/copia-type domain-containing protein</fullName>
    </recommendedName>
</protein>
<feature type="domain" description="Reverse transcriptase Ty1/copia-type" evidence="1">
    <location>
        <begin position="683"/>
        <end position="745"/>
    </location>
</feature>
<name>A0A6L2LAA1_TANCI</name>
<reference evidence="2" key="1">
    <citation type="journal article" date="2019" name="Sci. Rep.">
        <title>Draft genome of Tanacetum cinerariifolium, the natural source of mosquito coil.</title>
        <authorList>
            <person name="Yamashiro T."/>
            <person name="Shiraishi A."/>
            <person name="Satake H."/>
            <person name="Nakayama K."/>
        </authorList>
    </citation>
    <scope>NUCLEOTIDE SEQUENCE</scope>
</reference>
<dbReference type="Pfam" id="PF07727">
    <property type="entry name" value="RVT_2"/>
    <property type="match status" value="1"/>
</dbReference>
<dbReference type="PANTHER" id="PTHR11439">
    <property type="entry name" value="GAG-POL-RELATED RETROTRANSPOSON"/>
    <property type="match status" value="1"/>
</dbReference>
<comment type="caution">
    <text evidence="2">The sequence shown here is derived from an EMBL/GenBank/DDBJ whole genome shotgun (WGS) entry which is preliminary data.</text>
</comment>
<accession>A0A6L2LAA1</accession>
<evidence type="ECO:0000259" key="1">
    <source>
        <dbReference type="Pfam" id="PF07727"/>
    </source>
</evidence>
<proteinExistence type="predicted"/>
<dbReference type="AlphaFoldDB" id="A0A6L2LAA1"/>
<organism evidence="2">
    <name type="scientific">Tanacetum cinerariifolium</name>
    <name type="common">Dalmatian daisy</name>
    <name type="synonym">Chrysanthemum cinerariifolium</name>
    <dbReference type="NCBI Taxonomy" id="118510"/>
    <lineage>
        <taxon>Eukaryota</taxon>
        <taxon>Viridiplantae</taxon>
        <taxon>Streptophyta</taxon>
        <taxon>Embryophyta</taxon>
        <taxon>Tracheophyta</taxon>
        <taxon>Spermatophyta</taxon>
        <taxon>Magnoliopsida</taxon>
        <taxon>eudicotyledons</taxon>
        <taxon>Gunneridae</taxon>
        <taxon>Pentapetalae</taxon>
        <taxon>asterids</taxon>
        <taxon>campanulids</taxon>
        <taxon>Asterales</taxon>
        <taxon>Asteraceae</taxon>
        <taxon>Asteroideae</taxon>
        <taxon>Anthemideae</taxon>
        <taxon>Anthemidinae</taxon>
        <taxon>Tanacetum</taxon>
    </lineage>
</organism>
<gene>
    <name evidence="2" type="ORF">Tci_030646</name>
</gene>
<dbReference type="EMBL" id="BKCJ010004041">
    <property type="protein sequence ID" value="GEU58668.1"/>
    <property type="molecule type" value="Genomic_DNA"/>
</dbReference>